<protein>
    <submittedName>
        <fullName evidence="2">AAA ATPase</fullName>
    </submittedName>
</protein>
<reference evidence="2" key="1">
    <citation type="submission" date="2023-06" db="EMBL/GenBank/DDBJ databases">
        <title>Survivors Of The Sea: Transcriptome response of Skeletonema marinoi to long-term dormancy.</title>
        <authorList>
            <person name="Pinder M.I.M."/>
            <person name="Kourtchenko O."/>
            <person name="Robertson E.K."/>
            <person name="Larsson T."/>
            <person name="Maumus F."/>
            <person name="Osuna-Cruz C.M."/>
            <person name="Vancaester E."/>
            <person name="Stenow R."/>
            <person name="Vandepoele K."/>
            <person name="Ploug H."/>
            <person name="Bruchert V."/>
            <person name="Godhe A."/>
            <person name="Topel M."/>
        </authorList>
    </citation>
    <scope>NUCLEOTIDE SEQUENCE</scope>
    <source>
        <strain evidence="2">R05AC</strain>
    </source>
</reference>
<dbReference type="AlphaFoldDB" id="A0AAD9DHH6"/>
<accession>A0AAD9DHH6</accession>
<name>A0AAD9DHH6_9STRA</name>
<comment type="caution">
    <text evidence="2">The sequence shown here is derived from an EMBL/GenBank/DDBJ whole genome shotgun (WGS) entry which is preliminary data.</text>
</comment>
<sequence>MTKLSTSGSQFIEKTMFGRNVELSTIKDAYRLSIPSGECGLVTISGTSGTGKSLLANEFGKFVSADGGIFLSGKFDQLQQGKPFSALASTFDQYCGMLLHEGMASTKEEVAFQLRSVLGKGSYHLTKIIPNLASILGSELPVLKHSEDCINAQKRVQYLLCQFVEVISTSSSAPITLFLDDLQWADAASIAAVNQLLFAAGPLSRKNFFFLGCAREKDSATKWSPGIDTLVAGGIEIKLDCMDEHTLNTMVSETLCLPPRLTRSLSNVIYHKTKGNPLFVSRLMRSRSAASKLESTTMGVGHEEDPISNTARRCCNIFDRLIRELPDKVQWALFILSCFGASTESAFVESQGLDRSILKNLEVAVAEGLVDKINDQYRFAHDRIQEAAYNTIPADRRSVIHFTYGLELSSLLIGDEHVSGSVLFTAVNQLNLGGPPAVQDKKHNLTAARLNLRAGKKAMEMSDYVTAYSYFDSGISFLLRKHWQEHYDLTLELFSLAAKCALTNGDQTSLKLLIALVLEKAHFFEDKLDVLYIETCALAYSYRLAESIEKGLNILSKLGIEVQGTSVEACLQETKALLSTHTDDEILNSKQMTDPTMIMAMKFLGKSEIGMTQIMPKSVPYVTFKIIELSLTHGMSPVTPIGFAYYGSYLAKQGNINEGYHYVKLALSLLDKVGSRENAGEVIFVCTQVKSYVEPLQATLEYHHEGYAAAMASGDSSLAVVNMFALTACSFFAGTNLQRIQGLSDNTIELCEQRQQSIFMVQAQQVQRTLSKLIGTGEEPKYSSEGRDILASNSSVLRSYHYQTAYVSFIFRSYDDTIENIEKYFDLQQTTWGNLFLAHAIHAFHTGLISFWVARKSKELRQQWCERGNQSKLALRRWAESSQWTFENKWYLLEAEESFCNNDFEAAKTYYQGAITSAKFHKFVHEEALAHELAAYFYLELGEREQSLEHFMQAHEKYLEWGALGKCDSLLKFVEFMKKLWHEGGTS</sequence>
<dbReference type="InterPro" id="IPR041664">
    <property type="entry name" value="AAA_16"/>
</dbReference>
<dbReference type="SUPFAM" id="SSF52540">
    <property type="entry name" value="P-loop containing nucleoside triphosphate hydrolases"/>
    <property type="match status" value="1"/>
</dbReference>
<feature type="domain" description="Orc1-like AAA ATPase" evidence="1">
    <location>
        <begin position="17"/>
        <end position="197"/>
    </location>
</feature>
<dbReference type="InterPro" id="IPR053159">
    <property type="entry name" value="Hybrid_Histidine_Kinase"/>
</dbReference>
<evidence type="ECO:0000313" key="3">
    <source>
        <dbReference type="Proteomes" id="UP001224775"/>
    </source>
</evidence>
<keyword evidence="3" id="KW-1185">Reference proteome</keyword>
<dbReference type="Proteomes" id="UP001224775">
    <property type="component" value="Unassembled WGS sequence"/>
</dbReference>
<dbReference type="InterPro" id="IPR027417">
    <property type="entry name" value="P-loop_NTPase"/>
</dbReference>
<dbReference type="EMBL" id="JATAAI010000004">
    <property type="protein sequence ID" value="KAK1746040.1"/>
    <property type="molecule type" value="Genomic_DNA"/>
</dbReference>
<dbReference type="PANTHER" id="PTHR43642:SF1">
    <property type="entry name" value="HYBRID SIGNAL TRANSDUCTION HISTIDINE KINASE G"/>
    <property type="match status" value="1"/>
</dbReference>
<dbReference type="Pfam" id="PF13191">
    <property type="entry name" value="AAA_16"/>
    <property type="match status" value="1"/>
</dbReference>
<organism evidence="2 3">
    <name type="scientific">Skeletonema marinoi</name>
    <dbReference type="NCBI Taxonomy" id="267567"/>
    <lineage>
        <taxon>Eukaryota</taxon>
        <taxon>Sar</taxon>
        <taxon>Stramenopiles</taxon>
        <taxon>Ochrophyta</taxon>
        <taxon>Bacillariophyta</taxon>
        <taxon>Coscinodiscophyceae</taxon>
        <taxon>Thalassiosirophycidae</taxon>
        <taxon>Thalassiosirales</taxon>
        <taxon>Skeletonemataceae</taxon>
        <taxon>Skeletonema</taxon>
        <taxon>Skeletonema marinoi-dohrnii complex</taxon>
    </lineage>
</organism>
<proteinExistence type="predicted"/>
<dbReference type="InterPro" id="IPR011990">
    <property type="entry name" value="TPR-like_helical_dom_sf"/>
</dbReference>
<evidence type="ECO:0000259" key="1">
    <source>
        <dbReference type="Pfam" id="PF13191"/>
    </source>
</evidence>
<gene>
    <name evidence="2" type="ORF">QTG54_002647</name>
</gene>
<evidence type="ECO:0000313" key="2">
    <source>
        <dbReference type="EMBL" id="KAK1746040.1"/>
    </source>
</evidence>
<dbReference type="SUPFAM" id="SSF48452">
    <property type="entry name" value="TPR-like"/>
    <property type="match status" value="1"/>
</dbReference>
<dbReference type="PANTHER" id="PTHR43642">
    <property type="entry name" value="HYBRID SIGNAL TRANSDUCTION HISTIDINE KINASE G"/>
    <property type="match status" value="1"/>
</dbReference>